<name>A0AC34Q9G5_9BILA</name>
<dbReference type="Proteomes" id="UP000887576">
    <property type="component" value="Unplaced"/>
</dbReference>
<evidence type="ECO:0000313" key="1">
    <source>
        <dbReference type="Proteomes" id="UP000887576"/>
    </source>
</evidence>
<proteinExistence type="predicted"/>
<reference evidence="2" key="1">
    <citation type="submission" date="2022-11" db="UniProtKB">
        <authorList>
            <consortium name="WormBaseParasite"/>
        </authorList>
    </citation>
    <scope>IDENTIFICATION</scope>
</reference>
<accession>A0AC34Q9G5</accession>
<dbReference type="WBParaSite" id="JU765_v2.g14300.t1">
    <property type="protein sequence ID" value="JU765_v2.g14300.t1"/>
    <property type="gene ID" value="JU765_v2.g14300"/>
</dbReference>
<protein>
    <submittedName>
        <fullName evidence="2">Uncharacterized protein</fullName>
    </submittedName>
</protein>
<evidence type="ECO:0000313" key="2">
    <source>
        <dbReference type="WBParaSite" id="JU765_v2.g14300.t1"/>
    </source>
</evidence>
<organism evidence="1 2">
    <name type="scientific">Panagrolaimus sp. JU765</name>
    <dbReference type="NCBI Taxonomy" id="591449"/>
    <lineage>
        <taxon>Eukaryota</taxon>
        <taxon>Metazoa</taxon>
        <taxon>Ecdysozoa</taxon>
        <taxon>Nematoda</taxon>
        <taxon>Chromadorea</taxon>
        <taxon>Rhabditida</taxon>
        <taxon>Tylenchina</taxon>
        <taxon>Panagrolaimomorpha</taxon>
        <taxon>Panagrolaimoidea</taxon>
        <taxon>Panagrolaimidae</taxon>
        <taxon>Panagrolaimus</taxon>
    </lineage>
</organism>
<sequence>MEVDITNICPDSLNHDFQENTIKGSKPRNCSWKLLKEDEAIIKFNCEKYNMKEFDKAMYEPETNRLMSDNKLNPELVFVAIDEIKYYSNLLKFNRLADCEHVYKKVCVQQKRKFLLQEMESEAAPLYVKKIHDDYIVLTNIEICIGFKMYQKEHVKLIENNKNKNKFNFLKQLPCYLVESDADDLDIIQRFFEKSSKMLPQRNGSALTIGELMNCCTIIEQKQKKPINMKFFKNYYQLVRRKGPFKRRAIPMLKLFKFYQKNHNLGSDLYRMPMTIYMEVAKFVTEHNDMAVELIKCNRLAELFFRNGHFEEKMLTKIEITDYYANNIDIIHGLELHTSNKEDDNESISNFISDDDDESLDASKIQKNYNTKVFQCQELTQNQSTLEITDNNGKKSDLQSHKGKTNIVRKKNCKDYSLIDILKLNITDNAKAMFLWGAKCADNFALDDLLIDQQIKKMITDFEDDKLSTIINKYVTNSSYISTSESDQSSDDSIVPKKKKR</sequence>